<dbReference type="AlphaFoldDB" id="A0A5E4PEQ8"/>
<evidence type="ECO:0000313" key="3">
    <source>
        <dbReference type="Proteomes" id="UP000324194"/>
    </source>
</evidence>
<keyword evidence="1" id="KW-0732">Signal</keyword>
<feature type="signal peptide" evidence="1">
    <location>
        <begin position="1"/>
        <end position="22"/>
    </location>
</feature>
<protein>
    <submittedName>
        <fullName evidence="2">Uncharacterized protein</fullName>
    </submittedName>
</protein>
<dbReference type="EMBL" id="LR699119">
    <property type="protein sequence ID" value="VVC75469.1"/>
    <property type="molecule type" value="Genomic_DNA"/>
</dbReference>
<evidence type="ECO:0000256" key="1">
    <source>
        <dbReference type="SAM" id="SignalP"/>
    </source>
</evidence>
<feature type="chain" id="PRO_5023014300" evidence="1">
    <location>
        <begin position="23"/>
        <end position="242"/>
    </location>
</feature>
<keyword evidence="3" id="KW-1185">Reference proteome</keyword>
<reference evidence="2 3" key="1">
    <citation type="submission" date="2019-08" db="EMBL/GenBank/DDBJ databases">
        <authorList>
            <person name="Guy L."/>
        </authorList>
    </citation>
    <scope>NUCLEOTIDE SEQUENCE [LARGE SCALE GENOMIC DNA]</scope>
    <source>
        <strain evidence="2 3">SGT-108</strain>
    </source>
</reference>
<sequence>MISLRTFIMFGLVYSLSFSAMASEPEKVVHFTFDTGSQNWTGDFTDYPKNEEQFYELAWGWENLPAAQNSAINQSVFAKGIYLSGNNHSDDLFMFVKAPITGLKPETTYAVTLSVTFASNVPPGLSGIGGSPGDSVAFKVGAASQEPKKILKKNAYFLNVDKGNQFQGGKNAVVVGKLANPLVNPDNVQYMPQTVSNSGSPLSVKSDKTGQIWVFAGTDSGFEGASKYYIGEVKVSLQQQPD</sequence>
<dbReference type="Proteomes" id="UP000324194">
    <property type="component" value="Chromosome 1"/>
</dbReference>
<organism evidence="2 3">
    <name type="scientific">Aquicella siphonis</name>
    <dbReference type="NCBI Taxonomy" id="254247"/>
    <lineage>
        <taxon>Bacteria</taxon>
        <taxon>Pseudomonadati</taxon>
        <taxon>Pseudomonadota</taxon>
        <taxon>Gammaproteobacteria</taxon>
        <taxon>Legionellales</taxon>
        <taxon>Coxiellaceae</taxon>
        <taxon>Aquicella</taxon>
    </lineage>
</organism>
<gene>
    <name evidence="2" type="ORF">AQUSIP_07590</name>
</gene>
<name>A0A5E4PEQ8_9COXI</name>
<dbReference type="RefSeq" id="WP_148338774.1">
    <property type="nucleotide sequence ID" value="NZ_LR699119.1"/>
</dbReference>
<dbReference type="OrthoDB" id="6382175at2"/>
<evidence type="ECO:0000313" key="2">
    <source>
        <dbReference type="EMBL" id="VVC75469.1"/>
    </source>
</evidence>
<proteinExistence type="predicted"/>
<dbReference type="KEGG" id="asip:AQUSIP_07590"/>
<accession>A0A5E4PEQ8</accession>